<accession>A0A2G2W797</accession>
<sequence>MKSWKDDMTDSSDEFVNNYITDAEEFSPMIEQQDCGISKIEDELSYVTAYNECGDVFIVDIYGGMDMSLKHSECINLGHKKSCRVLEENPVVNNSTVSCSVLPCLNRGDDMVVIYTIERMYLCHLIGQRVETVMIPGQLNPARRFIA</sequence>
<evidence type="ECO:0000313" key="2">
    <source>
        <dbReference type="Proteomes" id="UP000224567"/>
    </source>
</evidence>
<reference evidence="1 2" key="1">
    <citation type="journal article" date="2017" name="Genome Biol.">
        <title>New reference genome sequences of hot pepper reveal the massive evolution of plant disease-resistance genes by retroduplication.</title>
        <authorList>
            <person name="Kim S."/>
            <person name="Park J."/>
            <person name="Yeom S.I."/>
            <person name="Kim Y.M."/>
            <person name="Seo E."/>
            <person name="Kim K.T."/>
            <person name="Kim M.S."/>
            <person name="Lee J.M."/>
            <person name="Cheong K."/>
            <person name="Shin H.S."/>
            <person name="Kim S.B."/>
            <person name="Han K."/>
            <person name="Lee J."/>
            <person name="Park M."/>
            <person name="Lee H.A."/>
            <person name="Lee H.Y."/>
            <person name="Lee Y."/>
            <person name="Oh S."/>
            <person name="Lee J.H."/>
            <person name="Choi E."/>
            <person name="Choi E."/>
            <person name="Lee S.E."/>
            <person name="Jeon J."/>
            <person name="Kim H."/>
            <person name="Choi G."/>
            <person name="Song H."/>
            <person name="Lee J."/>
            <person name="Lee S.C."/>
            <person name="Kwon J.K."/>
            <person name="Lee H.Y."/>
            <person name="Koo N."/>
            <person name="Hong Y."/>
            <person name="Kim R.W."/>
            <person name="Kang W.H."/>
            <person name="Huh J.H."/>
            <person name="Kang B.C."/>
            <person name="Yang T.J."/>
            <person name="Lee Y.H."/>
            <person name="Bennetzen J.L."/>
            <person name="Choi D."/>
        </authorList>
    </citation>
    <scope>NUCLEOTIDE SEQUENCE [LARGE SCALE GENOMIC DNA]</scope>
    <source>
        <strain evidence="2">cv. PBC81</strain>
    </source>
</reference>
<dbReference type="Proteomes" id="UP000224567">
    <property type="component" value="Unassembled WGS sequence"/>
</dbReference>
<keyword evidence="2" id="KW-1185">Reference proteome</keyword>
<dbReference type="STRING" id="33114.A0A2G2W797"/>
<name>A0A2G2W797_CAPBA</name>
<evidence type="ECO:0000313" key="1">
    <source>
        <dbReference type="EMBL" id="PHT41111.1"/>
    </source>
</evidence>
<dbReference type="OrthoDB" id="10449791at2759"/>
<organism evidence="1 2">
    <name type="scientific">Capsicum baccatum</name>
    <name type="common">Peruvian pepper</name>
    <dbReference type="NCBI Taxonomy" id="33114"/>
    <lineage>
        <taxon>Eukaryota</taxon>
        <taxon>Viridiplantae</taxon>
        <taxon>Streptophyta</taxon>
        <taxon>Embryophyta</taxon>
        <taxon>Tracheophyta</taxon>
        <taxon>Spermatophyta</taxon>
        <taxon>Magnoliopsida</taxon>
        <taxon>eudicotyledons</taxon>
        <taxon>Gunneridae</taxon>
        <taxon>Pentapetalae</taxon>
        <taxon>asterids</taxon>
        <taxon>lamiids</taxon>
        <taxon>Solanales</taxon>
        <taxon>Solanaceae</taxon>
        <taxon>Solanoideae</taxon>
        <taxon>Capsiceae</taxon>
        <taxon>Capsicum</taxon>
    </lineage>
</organism>
<gene>
    <name evidence="1" type="ORF">CQW23_19965</name>
</gene>
<dbReference type="EMBL" id="MLFT02000008">
    <property type="protein sequence ID" value="PHT41111.1"/>
    <property type="molecule type" value="Genomic_DNA"/>
</dbReference>
<protein>
    <submittedName>
        <fullName evidence="1">Uncharacterized protein</fullName>
    </submittedName>
</protein>
<proteinExistence type="predicted"/>
<dbReference type="AlphaFoldDB" id="A0A2G2W797"/>
<reference evidence="2" key="2">
    <citation type="journal article" date="2017" name="J. Anim. Genet.">
        <title>Multiple reference genome sequences of hot pepper reveal the massive evolution of plant disease resistance genes by retroduplication.</title>
        <authorList>
            <person name="Kim S."/>
            <person name="Park J."/>
            <person name="Yeom S.-I."/>
            <person name="Kim Y.-M."/>
            <person name="Seo E."/>
            <person name="Kim K.-T."/>
            <person name="Kim M.-S."/>
            <person name="Lee J.M."/>
            <person name="Cheong K."/>
            <person name="Shin H.-S."/>
            <person name="Kim S.-B."/>
            <person name="Han K."/>
            <person name="Lee J."/>
            <person name="Park M."/>
            <person name="Lee H.-A."/>
            <person name="Lee H.-Y."/>
            <person name="Lee Y."/>
            <person name="Oh S."/>
            <person name="Lee J.H."/>
            <person name="Choi E."/>
            <person name="Choi E."/>
            <person name="Lee S.E."/>
            <person name="Jeon J."/>
            <person name="Kim H."/>
            <person name="Choi G."/>
            <person name="Song H."/>
            <person name="Lee J."/>
            <person name="Lee S.-C."/>
            <person name="Kwon J.-K."/>
            <person name="Lee H.-Y."/>
            <person name="Koo N."/>
            <person name="Hong Y."/>
            <person name="Kim R.W."/>
            <person name="Kang W.-H."/>
            <person name="Huh J.H."/>
            <person name="Kang B.-C."/>
            <person name="Yang T.-J."/>
            <person name="Lee Y.-H."/>
            <person name="Bennetzen J.L."/>
            <person name="Choi D."/>
        </authorList>
    </citation>
    <scope>NUCLEOTIDE SEQUENCE [LARGE SCALE GENOMIC DNA]</scope>
    <source>
        <strain evidence="2">cv. PBC81</strain>
    </source>
</reference>
<comment type="caution">
    <text evidence="1">The sequence shown here is derived from an EMBL/GenBank/DDBJ whole genome shotgun (WGS) entry which is preliminary data.</text>
</comment>